<proteinExistence type="inferred from homology"/>
<dbReference type="GO" id="GO:0006367">
    <property type="term" value="P:transcription initiation at RNA polymerase II promoter"/>
    <property type="evidence" value="ECO:0007669"/>
    <property type="project" value="InterPro"/>
</dbReference>
<name>A0A087U3T9_STEMI</name>
<evidence type="ECO:0000256" key="4">
    <source>
        <dbReference type="ARBA" id="ARBA00023242"/>
    </source>
</evidence>
<dbReference type="Pfam" id="PF03153">
    <property type="entry name" value="TFIIA"/>
    <property type="match status" value="1"/>
</dbReference>
<evidence type="ECO:0000256" key="1">
    <source>
        <dbReference type="ARBA" id="ARBA00004123"/>
    </source>
</evidence>
<evidence type="ECO:0000256" key="3">
    <source>
        <dbReference type="ARBA" id="ARBA00023163"/>
    </source>
</evidence>
<keyword evidence="5" id="KW-0396">Initiation factor</keyword>
<accession>A0A087U3T9</accession>
<dbReference type="PANTHER" id="PTHR12694:SF8">
    <property type="entry name" value="TRANSCRIPTION INITIATION FACTOR IIA SUBUNIT 1"/>
    <property type="match status" value="1"/>
</dbReference>
<evidence type="ECO:0000313" key="5">
    <source>
        <dbReference type="EMBL" id="KFM72028.1"/>
    </source>
</evidence>
<evidence type="ECO:0000256" key="2">
    <source>
        <dbReference type="ARBA" id="ARBA00010059"/>
    </source>
</evidence>
<dbReference type="Proteomes" id="UP000054359">
    <property type="component" value="Unassembled WGS sequence"/>
</dbReference>
<comment type="similarity">
    <text evidence="2">Belongs to the TFIIA subunit 1 family.</text>
</comment>
<sequence length="60" mass="6807">MASSSVPNLYYSVIEDVIANVREAFIDEGVDEQALTELKQVWEKKLHESKAIEREPETAV</sequence>
<dbReference type="Gene3D" id="1.10.287.100">
    <property type="match status" value="1"/>
</dbReference>
<dbReference type="SUPFAM" id="SSF47396">
    <property type="entry name" value="Transcription factor IIA (TFIIA), alpha-helical domain"/>
    <property type="match status" value="1"/>
</dbReference>
<dbReference type="GO" id="GO:0003743">
    <property type="term" value="F:translation initiation factor activity"/>
    <property type="evidence" value="ECO:0007669"/>
    <property type="project" value="UniProtKB-KW"/>
</dbReference>
<gene>
    <name evidence="5" type="ORF">X975_15406</name>
</gene>
<dbReference type="OrthoDB" id="6275927at2759"/>
<reference evidence="5 6" key="1">
    <citation type="submission" date="2013-11" db="EMBL/GenBank/DDBJ databases">
        <title>Genome sequencing of Stegodyphus mimosarum.</title>
        <authorList>
            <person name="Bechsgaard J."/>
        </authorList>
    </citation>
    <scope>NUCLEOTIDE SEQUENCE [LARGE SCALE GENOMIC DNA]</scope>
</reference>
<keyword evidence="5" id="KW-0648">Protein biosynthesis</keyword>
<feature type="non-terminal residue" evidence="5">
    <location>
        <position position="60"/>
    </location>
</feature>
<dbReference type="STRING" id="407821.A0A087U3T9"/>
<keyword evidence="6" id="KW-1185">Reference proteome</keyword>
<comment type="subcellular location">
    <subcellularLocation>
        <location evidence="1">Nucleus</location>
    </subcellularLocation>
</comment>
<dbReference type="FunFam" id="1.10.287.100:FF:000001">
    <property type="entry name" value="Transcription initiation factor IIA subunit"/>
    <property type="match status" value="1"/>
</dbReference>
<dbReference type="PANTHER" id="PTHR12694">
    <property type="entry name" value="TRANSCRIPTION INITIATION FACTOR IIA SUBUNIT 1"/>
    <property type="match status" value="1"/>
</dbReference>
<protein>
    <submittedName>
        <fullName evidence="5">Transcription initiation factor IIA subunit 1</fullName>
    </submittedName>
</protein>
<organism evidence="5 6">
    <name type="scientific">Stegodyphus mimosarum</name>
    <name type="common">African social velvet spider</name>
    <dbReference type="NCBI Taxonomy" id="407821"/>
    <lineage>
        <taxon>Eukaryota</taxon>
        <taxon>Metazoa</taxon>
        <taxon>Ecdysozoa</taxon>
        <taxon>Arthropoda</taxon>
        <taxon>Chelicerata</taxon>
        <taxon>Arachnida</taxon>
        <taxon>Araneae</taxon>
        <taxon>Araneomorphae</taxon>
        <taxon>Entelegynae</taxon>
        <taxon>Eresoidea</taxon>
        <taxon>Eresidae</taxon>
        <taxon>Stegodyphus</taxon>
    </lineage>
</organism>
<evidence type="ECO:0000313" key="6">
    <source>
        <dbReference type="Proteomes" id="UP000054359"/>
    </source>
</evidence>
<dbReference type="CDD" id="cd07976">
    <property type="entry name" value="TFIIA_alpha_beta_like"/>
    <property type="match status" value="1"/>
</dbReference>
<dbReference type="GO" id="GO:0005672">
    <property type="term" value="C:transcription factor TFIIA complex"/>
    <property type="evidence" value="ECO:0007669"/>
    <property type="project" value="InterPro"/>
</dbReference>
<keyword evidence="3" id="KW-0804">Transcription</keyword>
<dbReference type="AlphaFoldDB" id="A0A087U3T9"/>
<keyword evidence="4" id="KW-0539">Nucleus</keyword>
<dbReference type="InterPro" id="IPR004855">
    <property type="entry name" value="TFIIA_asu/bsu"/>
</dbReference>
<dbReference type="EMBL" id="KK118034">
    <property type="protein sequence ID" value="KFM72028.1"/>
    <property type="molecule type" value="Genomic_DNA"/>
</dbReference>